<evidence type="ECO:0000313" key="2">
    <source>
        <dbReference type="Proteomes" id="UP000324222"/>
    </source>
</evidence>
<proteinExistence type="predicted"/>
<dbReference type="EMBL" id="VSRR010005626">
    <property type="protein sequence ID" value="MPC42959.1"/>
    <property type="molecule type" value="Genomic_DNA"/>
</dbReference>
<accession>A0A5B7FCH7</accession>
<evidence type="ECO:0000313" key="1">
    <source>
        <dbReference type="EMBL" id="MPC42959.1"/>
    </source>
</evidence>
<gene>
    <name evidence="1" type="ORF">E2C01_036594</name>
</gene>
<sequence>MVSEGRRKPKLVVKITVEDSKRCNIAKSERIRPLCRVSSCMTILESYLSHLYKGKLIGSVKRSRDEFVTQRSACQVAAFL</sequence>
<comment type="caution">
    <text evidence="1">The sequence shown here is derived from an EMBL/GenBank/DDBJ whole genome shotgun (WGS) entry which is preliminary data.</text>
</comment>
<dbReference type="AlphaFoldDB" id="A0A5B7FCH7"/>
<keyword evidence="2" id="KW-1185">Reference proteome</keyword>
<protein>
    <submittedName>
        <fullName evidence="1">Uncharacterized protein</fullName>
    </submittedName>
</protein>
<organism evidence="1 2">
    <name type="scientific">Portunus trituberculatus</name>
    <name type="common">Swimming crab</name>
    <name type="synonym">Neptunus trituberculatus</name>
    <dbReference type="NCBI Taxonomy" id="210409"/>
    <lineage>
        <taxon>Eukaryota</taxon>
        <taxon>Metazoa</taxon>
        <taxon>Ecdysozoa</taxon>
        <taxon>Arthropoda</taxon>
        <taxon>Crustacea</taxon>
        <taxon>Multicrustacea</taxon>
        <taxon>Malacostraca</taxon>
        <taxon>Eumalacostraca</taxon>
        <taxon>Eucarida</taxon>
        <taxon>Decapoda</taxon>
        <taxon>Pleocyemata</taxon>
        <taxon>Brachyura</taxon>
        <taxon>Eubrachyura</taxon>
        <taxon>Portunoidea</taxon>
        <taxon>Portunidae</taxon>
        <taxon>Portuninae</taxon>
        <taxon>Portunus</taxon>
    </lineage>
</organism>
<reference evidence="1 2" key="1">
    <citation type="submission" date="2019-05" db="EMBL/GenBank/DDBJ databases">
        <title>Another draft genome of Portunus trituberculatus and its Hox gene families provides insights of decapod evolution.</title>
        <authorList>
            <person name="Jeong J.-H."/>
            <person name="Song I."/>
            <person name="Kim S."/>
            <person name="Choi T."/>
            <person name="Kim D."/>
            <person name="Ryu S."/>
            <person name="Kim W."/>
        </authorList>
    </citation>
    <scope>NUCLEOTIDE SEQUENCE [LARGE SCALE GENOMIC DNA]</scope>
    <source>
        <tissue evidence="1">Muscle</tissue>
    </source>
</reference>
<name>A0A5B7FCH7_PORTR</name>
<dbReference type="Proteomes" id="UP000324222">
    <property type="component" value="Unassembled WGS sequence"/>
</dbReference>